<dbReference type="EMBL" id="KK572456">
    <property type="protein sequence ID" value="KFW08331.1"/>
    <property type="molecule type" value="Genomic_DNA"/>
</dbReference>
<organism evidence="1 2">
    <name type="scientific">Eurypyga helias</name>
    <name type="common">Sunbittern</name>
    <name type="synonym">Ardea helias</name>
    <dbReference type="NCBI Taxonomy" id="54383"/>
    <lineage>
        <taxon>Eukaryota</taxon>
        <taxon>Metazoa</taxon>
        <taxon>Chordata</taxon>
        <taxon>Craniata</taxon>
        <taxon>Vertebrata</taxon>
        <taxon>Euteleostomi</taxon>
        <taxon>Archelosauria</taxon>
        <taxon>Archosauria</taxon>
        <taxon>Dinosauria</taxon>
        <taxon>Saurischia</taxon>
        <taxon>Theropoda</taxon>
        <taxon>Coelurosauria</taxon>
        <taxon>Aves</taxon>
        <taxon>Neognathae</taxon>
        <taxon>Neoaves</taxon>
        <taxon>Phaethontimorphae</taxon>
        <taxon>Eurypygiformes</taxon>
        <taxon>Eurypygidae</taxon>
        <taxon>Eurypyga</taxon>
    </lineage>
</organism>
<feature type="non-terminal residue" evidence="1">
    <location>
        <position position="99"/>
    </location>
</feature>
<dbReference type="Proteomes" id="UP000054232">
    <property type="component" value="Unassembled WGS sequence"/>
</dbReference>
<proteinExistence type="predicted"/>
<sequence length="99" mass="10620">SSACAVFCRYVSVLACAFVSVHRHVFRSLVCSPFASSALRSGRAICSAWSSAHRSPWARLVSYSRSQAAPEASSHPKAKGCLCVTTCAVTNPLRKAQFL</sequence>
<evidence type="ECO:0000313" key="2">
    <source>
        <dbReference type="Proteomes" id="UP000054232"/>
    </source>
</evidence>
<protein>
    <submittedName>
        <fullName evidence="1">Uncharacterized protein</fullName>
    </submittedName>
</protein>
<reference evidence="1 2" key="1">
    <citation type="submission" date="2014-04" db="EMBL/GenBank/DDBJ databases">
        <title>Genome evolution of avian class.</title>
        <authorList>
            <person name="Zhang G."/>
            <person name="Li C."/>
        </authorList>
    </citation>
    <scope>NUCLEOTIDE SEQUENCE [LARGE SCALE GENOMIC DNA]</scope>
    <source>
        <strain evidence="1">BGI_N326</strain>
    </source>
</reference>
<accession>A0A093LH35</accession>
<dbReference type="AlphaFoldDB" id="A0A093LH35"/>
<feature type="non-terminal residue" evidence="1">
    <location>
        <position position="1"/>
    </location>
</feature>
<name>A0A093LH35_EURHL</name>
<keyword evidence="2" id="KW-1185">Reference proteome</keyword>
<gene>
    <name evidence="1" type="ORF">N326_04448</name>
</gene>
<evidence type="ECO:0000313" key="1">
    <source>
        <dbReference type="EMBL" id="KFW08331.1"/>
    </source>
</evidence>